<dbReference type="STRING" id="1217705.F900_00729"/>
<sequence length="205" mass="22059">MTDINNLIEFAENGEKDITGLNQTNGFPAALKPARQWFNFLFNSLTSKINEVIDQVNTNKANIESIASVLPGATVLWCAPVVPAGYLELAGQAISRTTYSALFALFGTTYGVGDGSTTFNLPDLRGEFVRGWDHGRGIDAGRTLGSYQADELKSHAHDILTNDDELGIGRVTVGGPPTSTTYQTGSTGGNETRPRNIALMYIIKT</sequence>
<dbReference type="SUPFAM" id="SSF88874">
    <property type="entry name" value="Receptor-binding domain of short tail fibre protein gp12"/>
    <property type="match status" value="1"/>
</dbReference>
<proteinExistence type="predicted"/>
<dbReference type="AlphaFoldDB" id="N9NNT1"/>
<evidence type="ECO:0000313" key="2">
    <source>
        <dbReference type="EMBL" id="ENX03635.1"/>
    </source>
</evidence>
<dbReference type="HOGENOM" id="CLU_008928_1_1_6"/>
<dbReference type="eggNOG" id="COG4675">
    <property type="taxonomic scope" value="Bacteria"/>
</dbReference>
<feature type="domain" description="Phage tail collar" evidence="1">
    <location>
        <begin position="72"/>
        <end position="129"/>
    </location>
</feature>
<dbReference type="InterPro" id="IPR037053">
    <property type="entry name" value="Phage_tail_collar_dom_sf"/>
</dbReference>
<comment type="caution">
    <text evidence="2">The sequence shown here is derived from an EMBL/GenBank/DDBJ whole genome shotgun (WGS) entry which is preliminary data.</text>
</comment>
<evidence type="ECO:0000313" key="3">
    <source>
        <dbReference type="Proteomes" id="UP000013248"/>
    </source>
</evidence>
<dbReference type="PATRIC" id="fig|1217705.3.peg.694"/>
<dbReference type="Pfam" id="PF07484">
    <property type="entry name" value="Collar"/>
    <property type="match status" value="1"/>
</dbReference>
<protein>
    <recommendedName>
        <fullName evidence="1">Phage tail collar domain-containing protein</fullName>
    </recommendedName>
</protein>
<dbReference type="RefSeq" id="WP_005215193.1">
    <property type="nucleotide sequence ID" value="NZ_KB850089.1"/>
</dbReference>
<gene>
    <name evidence="2" type="ORF">F900_00729</name>
</gene>
<dbReference type="EMBL" id="APRP01000011">
    <property type="protein sequence ID" value="ENX03635.1"/>
    <property type="molecule type" value="Genomic_DNA"/>
</dbReference>
<accession>N9NNT1</accession>
<organism evidence="2 3">
    <name type="scientific">Acinetobacter modestus</name>
    <dbReference type="NCBI Taxonomy" id="1776740"/>
    <lineage>
        <taxon>Bacteria</taxon>
        <taxon>Pseudomonadati</taxon>
        <taxon>Pseudomonadota</taxon>
        <taxon>Gammaproteobacteria</taxon>
        <taxon>Moraxellales</taxon>
        <taxon>Moraxellaceae</taxon>
        <taxon>Acinetobacter</taxon>
    </lineage>
</organism>
<evidence type="ECO:0000259" key="1">
    <source>
        <dbReference type="Pfam" id="PF07484"/>
    </source>
</evidence>
<dbReference type="Gene3D" id="3.90.1340.10">
    <property type="entry name" value="Phage tail collar domain"/>
    <property type="match status" value="1"/>
</dbReference>
<reference evidence="2 3" key="1">
    <citation type="submission" date="2013-02" db="EMBL/GenBank/DDBJ databases">
        <title>The Genome Sequence of Acinetobacter sp. ANC 3862.</title>
        <authorList>
            <consortium name="The Broad Institute Genome Sequencing Platform"/>
            <consortium name="The Broad Institute Genome Sequencing Center for Infectious Disease"/>
            <person name="Cerqueira G."/>
            <person name="Feldgarden M."/>
            <person name="Courvalin P."/>
            <person name="Perichon B."/>
            <person name="Grillot-Courvalin C."/>
            <person name="Clermont D."/>
            <person name="Rocha E."/>
            <person name="Yoon E.-J."/>
            <person name="Nemec A."/>
            <person name="Walker B."/>
            <person name="Young S.K."/>
            <person name="Zeng Q."/>
            <person name="Gargeya S."/>
            <person name="Fitzgerald M."/>
            <person name="Haas B."/>
            <person name="Abouelleil A."/>
            <person name="Alvarado L."/>
            <person name="Arachchi H.M."/>
            <person name="Berlin A.M."/>
            <person name="Chapman S.B."/>
            <person name="Dewar J."/>
            <person name="Goldberg J."/>
            <person name="Griggs A."/>
            <person name="Gujja S."/>
            <person name="Hansen M."/>
            <person name="Howarth C."/>
            <person name="Imamovic A."/>
            <person name="Larimer J."/>
            <person name="McCowan C."/>
            <person name="Murphy C."/>
            <person name="Neiman D."/>
            <person name="Pearson M."/>
            <person name="Priest M."/>
            <person name="Roberts A."/>
            <person name="Saif S."/>
            <person name="Shea T."/>
            <person name="Sisk P."/>
            <person name="Sykes S."/>
            <person name="Wortman J."/>
            <person name="Nusbaum C."/>
            <person name="Birren B."/>
        </authorList>
    </citation>
    <scope>NUCLEOTIDE SEQUENCE [LARGE SCALE GENOMIC DNA]</scope>
    <source>
        <strain evidence="2 3">ANC 3862</strain>
    </source>
</reference>
<dbReference type="Proteomes" id="UP000013248">
    <property type="component" value="Unassembled WGS sequence"/>
</dbReference>
<name>N9NNT1_9GAMM</name>
<dbReference type="InterPro" id="IPR011083">
    <property type="entry name" value="Phage_tail_collar_dom"/>
</dbReference>